<feature type="domain" description="DUF1232" evidence="7">
    <location>
        <begin position="48"/>
        <end position="82"/>
    </location>
</feature>
<feature type="region of interest" description="Disordered" evidence="5">
    <location>
        <begin position="107"/>
        <end position="131"/>
    </location>
</feature>
<evidence type="ECO:0000256" key="3">
    <source>
        <dbReference type="ARBA" id="ARBA00022989"/>
    </source>
</evidence>
<proteinExistence type="predicted"/>
<dbReference type="Proteomes" id="UP000230790">
    <property type="component" value="Unassembled WGS sequence"/>
</dbReference>
<dbReference type="EMBL" id="PGTN01000010">
    <property type="protein sequence ID" value="PJF48586.1"/>
    <property type="molecule type" value="Genomic_DNA"/>
</dbReference>
<keyword evidence="3 6" id="KW-1133">Transmembrane helix</keyword>
<comment type="caution">
    <text evidence="8">The sequence shown here is derived from an EMBL/GenBank/DDBJ whole genome shotgun (WGS) entry which is preliminary data.</text>
</comment>
<name>A0A2M8QFK2_9CHLR</name>
<feature type="compositionally biased region" description="Basic and acidic residues" evidence="5">
    <location>
        <begin position="116"/>
        <end position="131"/>
    </location>
</feature>
<dbReference type="AlphaFoldDB" id="A0A2M8QFK2"/>
<protein>
    <recommendedName>
        <fullName evidence="7">DUF1232 domain-containing protein</fullName>
    </recommendedName>
</protein>
<organism evidence="8 9">
    <name type="scientific">Candidatus Thermofonsia Clade 3 bacterium</name>
    <dbReference type="NCBI Taxonomy" id="2364212"/>
    <lineage>
        <taxon>Bacteria</taxon>
        <taxon>Bacillati</taxon>
        <taxon>Chloroflexota</taxon>
        <taxon>Candidatus Thermofontia</taxon>
        <taxon>Candidatus Thermofonsia Clade 3</taxon>
    </lineage>
</organism>
<accession>A0A2M8QFK2</accession>
<feature type="transmembrane region" description="Helical" evidence="6">
    <location>
        <begin position="78"/>
        <end position="97"/>
    </location>
</feature>
<evidence type="ECO:0000256" key="5">
    <source>
        <dbReference type="SAM" id="MobiDB-lite"/>
    </source>
</evidence>
<evidence type="ECO:0000259" key="7">
    <source>
        <dbReference type="Pfam" id="PF06803"/>
    </source>
</evidence>
<keyword evidence="4 6" id="KW-0472">Membrane</keyword>
<dbReference type="InterPro" id="IPR010652">
    <property type="entry name" value="DUF1232"/>
</dbReference>
<sequence length="131" mass="14655">MRRSASEEGEVSNGQKVTPQVEAFRALINRARLVWRLLRDPRVPIYLKALPIAAALYVVSPVDFFPDIAPLLGQLDDLGVLLVGIESFIAICPAYVVEEHRAQIEGRRSYSSTDAGRTKHPETIDGEWRVK</sequence>
<reference evidence="8 9" key="1">
    <citation type="submission" date="2017-11" db="EMBL/GenBank/DDBJ databases">
        <title>Evolution of Phototrophy in the Chloroflexi Phylum Driven by Horizontal Gene Transfer.</title>
        <authorList>
            <person name="Ward L.M."/>
            <person name="Hemp J."/>
            <person name="Shih P.M."/>
            <person name="Mcglynn S.E."/>
            <person name="Fischer W."/>
        </authorList>
    </citation>
    <scope>NUCLEOTIDE SEQUENCE [LARGE SCALE GENOMIC DNA]</scope>
    <source>
        <strain evidence="8">JP3_7</strain>
    </source>
</reference>
<dbReference type="GO" id="GO:0012505">
    <property type="term" value="C:endomembrane system"/>
    <property type="evidence" value="ECO:0007669"/>
    <property type="project" value="UniProtKB-SubCell"/>
</dbReference>
<feature type="transmembrane region" description="Helical" evidence="6">
    <location>
        <begin position="45"/>
        <end position="66"/>
    </location>
</feature>
<evidence type="ECO:0000313" key="9">
    <source>
        <dbReference type="Proteomes" id="UP000230790"/>
    </source>
</evidence>
<evidence type="ECO:0000256" key="2">
    <source>
        <dbReference type="ARBA" id="ARBA00022692"/>
    </source>
</evidence>
<dbReference type="Pfam" id="PF06803">
    <property type="entry name" value="DUF1232"/>
    <property type="match status" value="1"/>
</dbReference>
<evidence type="ECO:0000256" key="4">
    <source>
        <dbReference type="ARBA" id="ARBA00023136"/>
    </source>
</evidence>
<gene>
    <name evidence="8" type="ORF">CUN48_02570</name>
</gene>
<evidence type="ECO:0000256" key="6">
    <source>
        <dbReference type="SAM" id="Phobius"/>
    </source>
</evidence>
<keyword evidence="2 6" id="KW-0812">Transmembrane</keyword>
<comment type="subcellular location">
    <subcellularLocation>
        <location evidence="1">Endomembrane system</location>
        <topology evidence="1">Multi-pass membrane protein</topology>
    </subcellularLocation>
</comment>
<evidence type="ECO:0000256" key="1">
    <source>
        <dbReference type="ARBA" id="ARBA00004127"/>
    </source>
</evidence>
<evidence type="ECO:0000313" key="8">
    <source>
        <dbReference type="EMBL" id="PJF48586.1"/>
    </source>
</evidence>